<dbReference type="CDD" id="cd06223">
    <property type="entry name" value="PRTases_typeI"/>
    <property type="match status" value="1"/>
</dbReference>
<sequence length="437" mass="47556">MPVRSSHPIRARTLVRSNLEKASVISNRIGGGQVCGNNLVHSLSSAAHSITASTSSDSGSDSKQPTDSISVPSVDPHQFLQSRMPNIKVFSGSSHPDLASRIVDRLGIDLGKVVTKKFSNLETCVEIGESVRGEDVYIVQSGSGEINDNLMELLIMINACKIASASRVTAVIPCFPYARQDKKDKSRAPISAKLVANMLSVAGADHIITMDLHASQIQGFFDIPVDNLYAEPAVLKWIRENIAEWRNSIIVSPDAGGAKRVTSIADRLNVEFALIHKERKKANEVASMVLVGDVKDRVAILVDDMADTCGTICHAADKLVEAGATKVYAILTHGIFSGPAISRINNACFEAVVVTNTIPQDGHMKDCPKIQVRCSGGVNELIVTHTLFCVCAWQFYQQYPFYSYLLQCIDVSMMFAEAVRRTHNGESVSYLFSNVPY</sequence>
<dbReference type="InterPro" id="IPR000842">
    <property type="entry name" value="PRib_PP_synth_CS"/>
</dbReference>
<keyword evidence="11" id="KW-0460">Magnesium</keyword>
<reference evidence="16" key="2">
    <citation type="submission" date="2020-05" db="UniProtKB">
        <authorList>
            <consortium name="EnsemblMetazoa"/>
        </authorList>
    </citation>
    <scope>IDENTIFICATION</scope>
    <source>
        <strain evidence="16">A-37</strain>
    </source>
</reference>
<keyword evidence="8" id="KW-0547">Nucleotide-binding</keyword>
<accession>A0A182MBI1</accession>
<keyword evidence="5" id="KW-0808">Transferase</keyword>
<dbReference type="SMART" id="SM01400">
    <property type="entry name" value="Pribosyltran_N"/>
    <property type="match status" value="1"/>
</dbReference>
<dbReference type="GO" id="GO:0016301">
    <property type="term" value="F:kinase activity"/>
    <property type="evidence" value="ECO:0007669"/>
    <property type="project" value="UniProtKB-KW"/>
</dbReference>
<dbReference type="GO" id="GO:0005737">
    <property type="term" value="C:cytoplasm"/>
    <property type="evidence" value="ECO:0007669"/>
    <property type="project" value="TreeGrafter"/>
</dbReference>
<dbReference type="PANTHER" id="PTHR10210:SF32">
    <property type="entry name" value="RIBOSE-PHOSPHATE PYROPHOSPHOKINASE 2"/>
    <property type="match status" value="1"/>
</dbReference>
<evidence type="ECO:0000256" key="2">
    <source>
        <dbReference type="ARBA" id="ARBA00004996"/>
    </source>
</evidence>
<evidence type="ECO:0000256" key="14">
    <source>
        <dbReference type="SAM" id="MobiDB-lite"/>
    </source>
</evidence>
<dbReference type="Gene3D" id="3.40.50.2020">
    <property type="match status" value="2"/>
</dbReference>
<dbReference type="PROSITE" id="PS00114">
    <property type="entry name" value="PRPP_SYNTHASE"/>
    <property type="match status" value="1"/>
</dbReference>
<dbReference type="InterPro" id="IPR029099">
    <property type="entry name" value="Pribosyltran_N"/>
</dbReference>
<evidence type="ECO:0000256" key="3">
    <source>
        <dbReference type="ARBA" id="ARBA00006478"/>
    </source>
</evidence>
<dbReference type="STRING" id="139723.A0A182MBI1"/>
<evidence type="ECO:0000256" key="1">
    <source>
        <dbReference type="ARBA" id="ARBA00003018"/>
    </source>
</evidence>
<dbReference type="InterPro" id="IPR000836">
    <property type="entry name" value="PRTase_dom"/>
</dbReference>
<dbReference type="Pfam" id="PF13793">
    <property type="entry name" value="Pribosyltran_N"/>
    <property type="match status" value="1"/>
</dbReference>
<dbReference type="PANTHER" id="PTHR10210">
    <property type="entry name" value="RIBOSE-PHOSPHATE DIPHOSPHOKINASE FAMILY MEMBER"/>
    <property type="match status" value="1"/>
</dbReference>
<keyword evidence="6" id="KW-0479">Metal-binding</keyword>
<evidence type="ECO:0000313" key="16">
    <source>
        <dbReference type="EnsemblMetazoa" id="ACUA014215-PA"/>
    </source>
</evidence>
<dbReference type="GO" id="GO:0000287">
    <property type="term" value="F:magnesium ion binding"/>
    <property type="evidence" value="ECO:0007669"/>
    <property type="project" value="InterPro"/>
</dbReference>
<evidence type="ECO:0000256" key="13">
    <source>
        <dbReference type="ARBA" id="ARBA00049535"/>
    </source>
</evidence>
<dbReference type="EnsemblMetazoa" id="ACUA014215-RA">
    <property type="protein sequence ID" value="ACUA014215-PA"/>
    <property type="gene ID" value="ACUA014215"/>
</dbReference>
<evidence type="ECO:0000256" key="10">
    <source>
        <dbReference type="ARBA" id="ARBA00022840"/>
    </source>
</evidence>
<dbReference type="VEuPathDB" id="VectorBase:ACUA014215"/>
<dbReference type="NCBIfam" id="TIGR01251">
    <property type="entry name" value="ribP_PPkin"/>
    <property type="match status" value="1"/>
</dbReference>
<dbReference type="UniPathway" id="UPA00087">
    <property type="reaction ID" value="UER00172"/>
</dbReference>
<name>A0A182MBI1_9DIPT</name>
<comment type="similarity">
    <text evidence="3">Belongs to the ribose-phosphate pyrophosphokinase family.</text>
</comment>
<feature type="compositionally biased region" description="Low complexity" evidence="14">
    <location>
        <begin position="51"/>
        <end position="62"/>
    </location>
</feature>
<dbReference type="EC" id="2.7.6.1" evidence="4"/>
<evidence type="ECO:0000256" key="9">
    <source>
        <dbReference type="ARBA" id="ARBA00022777"/>
    </source>
</evidence>
<dbReference type="EMBL" id="AXCM01001770">
    <property type="status" value="NOT_ANNOTATED_CDS"/>
    <property type="molecule type" value="Genomic_DNA"/>
</dbReference>
<evidence type="ECO:0000256" key="6">
    <source>
        <dbReference type="ARBA" id="ARBA00022723"/>
    </source>
</evidence>
<dbReference type="GO" id="GO:0006015">
    <property type="term" value="P:5-phosphoribose 1-diphosphate biosynthetic process"/>
    <property type="evidence" value="ECO:0007669"/>
    <property type="project" value="UniProtKB-UniPathway"/>
</dbReference>
<keyword evidence="10" id="KW-0067">ATP-binding</keyword>
<keyword evidence="9" id="KW-0418">Kinase</keyword>
<evidence type="ECO:0000256" key="7">
    <source>
        <dbReference type="ARBA" id="ARBA00022727"/>
    </source>
</evidence>
<organism evidence="16 17">
    <name type="scientific">Anopheles culicifacies</name>
    <dbReference type="NCBI Taxonomy" id="139723"/>
    <lineage>
        <taxon>Eukaryota</taxon>
        <taxon>Metazoa</taxon>
        <taxon>Ecdysozoa</taxon>
        <taxon>Arthropoda</taxon>
        <taxon>Hexapoda</taxon>
        <taxon>Insecta</taxon>
        <taxon>Pterygota</taxon>
        <taxon>Neoptera</taxon>
        <taxon>Endopterygota</taxon>
        <taxon>Diptera</taxon>
        <taxon>Nematocera</taxon>
        <taxon>Culicoidea</taxon>
        <taxon>Culicidae</taxon>
        <taxon>Anophelinae</taxon>
        <taxon>Anopheles</taxon>
        <taxon>culicifacies species complex</taxon>
    </lineage>
</organism>
<comment type="pathway">
    <text evidence="2">Metabolic intermediate biosynthesis; 5-phospho-alpha-D-ribose 1-diphosphate biosynthesis; 5-phospho-alpha-D-ribose 1-diphosphate from D-ribose 5-phosphate (route I): step 1/1.</text>
</comment>
<feature type="domain" description="Ribose-phosphate pyrophosphokinase N-terminal" evidence="15">
    <location>
        <begin position="87"/>
        <end position="203"/>
    </location>
</feature>
<dbReference type="GO" id="GO:0009156">
    <property type="term" value="P:ribonucleoside monophosphate biosynthetic process"/>
    <property type="evidence" value="ECO:0007669"/>
    <property type="project" value="InterPro"/>
</dbReference>
<evidence type="ECO:0000256" key="4">
    <source>
        <dbReference type="ARBA" id="ARBA00013247"/>
    </source>
</evidence>
<comment type="function">
    <text evidence="1">Catalyzes the synthesis of phosphoribosylpyrophosphate (PRPP) that is essential for nucleotide synthesis.</text>
</comment>
<dbReference type="AlphaFoldDB" id="A0A182MBI1"/>
<evidence type="ECO:0000256" key="12">
    <source>
        <dbReference type="ARBA" id="ARBA00026067"/>
    </source>
</evidence>
<dbReference type="GO" id="GO:0002189">
    <property type="term" value="C:ribose phosphate diphosphokinase complex"/>
    <property type="evidence" value="ECO:0007669"/>
    <property type="project" value="TreeGrafter"/>
</dbReference>
<keyword evidence="17" id="KW-1185">Reference proteome</keyword>
<comment type="subunit">
    <text evidence="12">Homodimer. The active form is probably a hexamer composed of 3 homodimers.</text>
</comment>
<dbReference type="SUPFAM" id="SSF53271">
    <property type="entry name" value="PRTase-like"/>
    <property type="match status" value="1"/>
</dbReference>
<dbReference type="GO" id="GO:0004749">
    <property type="term" value="F:ribose phosphate diphosphokinase activity"/>
    <property type="evidence" value="ECO:0007669"/>
    <property type="project" value="UniProtKB-EC"/>
</dbReference>
<dbReference type="InterPro" id="IPR005946">
    <property type="entry name" value="Rib-P_diPkinase"/>
</dbReference>
<comment type="catalytic activity">
    <reaction evidence="13">
        <text>D-ribose 5-phosphate + ATP = 5-phospho-alpha-D-ribose 1-diphosphate + AMP + H(+)</text>
        <dbReference type="Rhea" id="RHEA:15609"/>
        <dbReference type="ChEBI" id="CHEBI:15378"/>
        <dbReference type="ChEBI" id="CHEBI:30616"/>
        <dbReference type="ChEBI" id="CHEBI:58017"/>
        <dbReference type="ChEBI" id="CHEBI:78346"/>
        <dbReference type="ChEBI" id="CHEBI:456215"/>
        <dbReference type="EC" id="2.7.6.1"/>
    </reaction>
</comment>
<evidence type="ECO:0000256" key="5">
    <source>
        <dbReference type="ARBA" id="ARBA00022679"/>
    </source>
</evidence>
<dbReference type="EMBL" id="AXCM01001769">
    <property type="status" value="NOT_ANNOTATED_CDS"/>
    <property type="molecule type" value="Genomic_DNA"/>
</dbReference>
<feature type="region of interest" description="Disordered" evidence="14">
    <location>
        <begin position="51"/>
        <end position="74"/>
    </location>
</feature>
<evidence type="ECO:0000313" key="17">
    <source>
        <dbReference type="Proteomes" id="UP000075883"/>
    </source>
</evidence>
<proteinExistence type="inferred from homology"/>
<dbReference type="NCBIfam" id="NF002320">
    <property type="entry name" value="PRK01259.1"/>
    <property type="match status" value="1"/>
</dbReference>
<dbReference type="FunFam" id="3.40.50.2020:FF:000011">
    <property type="entry name" value="Putative ribose-phosphate pyrophosphokinase 1"/>
    <property type="match status" value="1"/>
</dbReference>
<dbReference type="Proteomes" id="UP000075883">
    <property type="component" value="Unassembled WGS sequence"/>
</dbReference>
<dbReference type="InterPro" id="IPR029057">
    <property type="entry name" value="PRTase-like"/>
</dbReference>
<evidence type="ECO:0000259" key="15">
    <source>
        <dbReference type="Pfam" id="PF13793"/>
    </source>
</evidence>
<keyword evidence="7" id="KW-0545">Nucleotide biosynthesis</keyword>
<evidence type="ECO:0000256" key="8">
    <source>
        <dbReference type="ARBA" id="ARBA00022741"/>
    </source>
</evidence>
<dbReference type="GO" id="GO:0005524">
    <property type="term" value="F:ATP binding"/>
    <property type="evidence" value="ECO:0007669"/>
    <property type="project" value="UniProtKB-KW"/>
</dbReference>
<protein>
    <recommendedName>
        <fullName evidence="4">ribose-phosphate diphosphokinase</fullName>
        <ecNumber evidence="4">2.7.6.1</ecNumber>
    </recommendedName>
</protein>
<dbReference type="GO" id="GO:0006164">
    <property type="term" value="P:purine nucleotide biosynthetic process"/>
    <property type="evidence" value="ECO:0007669"/>
    <property type="project" value="TreeGrafter"/>
</dbReference>
<reference evidence="17" key="1">
    <citation type="submission" date="2013-09" db="EMBL/GenBank/DDBJ databases">
        <title>The Genome Sequence of Anopheles culicifacies species A.</title>
        <authorList>
            <consortium name="The Broad Institute Genomics Platform"/>
            <person name="Neafsey D.E."/>
            <person name="Besansky N."/>
            <person name="Howell P."/>
            <person name="Walton C."/>
            <person name="Young S.K."/>
            <person name="Zeng Q."/>
            <person name="Gargeya S."/>
            <person name="Fitzgerald M."/>
            <person name="Haas B."/>
            <person name="Abouelleil A."/>
            <person name="Allen A.W."/>
            <person name="Alvarado L."/>
            <person name="Arachchi H.M."/>
            <person name="Berlin A.M."/>
            <person name="Chapman S.B."/>
            <person name="Gainer-Dewar J."/>
            <person name="Goldberg J."/>
            <person name="Griggs A."/>
            <person name="Gujja S."/>
            <person name="Hansen M."/>
            <person name="Howarth C."/>
            <person name="Imamovic A."/>
            <person name="Ireland A."/>
            <person name="Larimer J."/>
            <person name="McCowan C."/>
            <person name="Murphy C."/>
            <person name="Pearson M."/>
            <person name="Poon T.W."/>
            <person name="Priest M."/>
            <person name="Roberts A."/>
            <person name="Saif S."/>
            <person name="Shea T."/>
            <person name="Sisk P."/>
            <person name="Sykes S."/>
            <person name="Wortman J."/>
            <person name="Nusbaum C."/>
            <person name="Birren B."/>
        </authorList>
    </citation>
    <scope>NUCLEOTIDE SEQUENCE [LARGE SCALE GENOMIC DNA]</scope>
    <source>
        <strain evidence="17">A-37</strain>
    </source>
</reference>
<evidence type="ECO:0000256" key="11">
    <source>
        <dbReference type="ARBA" id="ARBA00022842"/>
    </source>
</evidence>
<dbReference type="Pfam" id="PF14572">
    <property type="entry name" value="Pribosyl_synth"/>
    <property type="match status" value="2"/>
</dbReference>